<dbReference type="SUPFAM" id="SSF64005">
    <property type="entry name" value="Undecaprenyl diphosphate synthase"/>
    <property type="match status" value="1"/>
</dbReference>
<dbReference type="AlphaFoldDB" id="E6W4E6"/>
<reference evidence="3 4" key="1">
    <citation type="submission" date="2010-12" db="EMBL/GenBank/DDBJ databases">
        <title>Complete sequence of Desulfurispirillum indicum S5.</title>
        <authorList>
            <consortium name="US DOE Joint Genome Institute"/>
            <person name="Lucas S."/>
            <person name="Copeland A."/>
            <person name="Lapidus A."/>
            <person name="Cheng J.-F."/>
            <person name="Goodwin L."/>
            <person name="Pitluck S."/>
            <person name="Chertkov O."/>
            <person name="Held B."/>
            <person name="Detter J.C."/>
            <person name="Han C."/>
            <person name="Tapia R."/>
            <person name="Land M."/>
            <person name="Hauser L."/>
            <person name="Kyrpides N."/>
            <person name="Ivanova N."/>
            <person name="Mikhailova N."/>
            <person name="Haggblom M."/>
            <person name="Rauschenbach I."/>
            <person name="Bini E."/>
            <person name="Woyke T."/>
        </authorList>
    </citation>
    <scope>NUCLEOTIDE SEQUENCE [LARGE SCALE GENOMIC DNA]</scope>
    <source>
        <strain evidence="4">ATCC BAA-1389 / DSM 22839 / S5</strain>
    </source>
</reference>
<dbReference type="GO" id="GO:0016094">
    <property type="term" value="P:polyprenol biosynthetic process"/>
    <property type="evidence" value="ECO:0007669"/>
    <property type="project" value="TreeGrafter"/>
</dbReference>
<dbReference type="InParanoid" id="E6W4E6"/>
<dbReference type="EC" id="2.5.1.-" evidence="2"/>
<comment type="subunit">
    <text evidence="2">Homodimer.</text>
</comment>
<feature type="binding site" evidence="2">
    <location>
        <position position="40"/>
    </location>
    <ligand>
        <name>substrate</name>
    </ligand>
</feature>
<feature type="binding site" evidence="2">
    <location>
        <position position="74"/>
    </location>
    <ligand>
        <name>substrate</name>
    </ligand>
</feature>
<dbReference type="Proteomes" id="UP000002572">
    <property type="component" value="Chromosome"/>
</dbReference>
<feature type="binding site" evidence="2">
    <location>
        <begin position="68"/>
        <end position="70"/>
    </location>
    <ligand>
        <name>substrate</name>
    </ligand>
</feature>
<dbReference type="EMBL" id="CP002432">
    <property type="protein sequence ID" value="ADU65920.1"/>
    <property type="molecule type" value="Genomic_DNA"/>
</dbReference>
<feature type="binding site" evidence="2">
    <location>
        <position position="210"/>
    </location>
    <ligand>
        <name>Mg(2+)</name>
        <dbReference type="ChEBI" id="CHEBI:18420"/>
    </ligand>
</feature>
<feature type="binding site" evidence="2">
    <location>
        <position position="72"/>
    </location>
    <ligand>
        <name>substrate</name>
    </ligand>
</feature>
<sequence>MNTTPEPHHDRETLPRHLGIIMDGNGRWAQQRGMERIEGHARGMEVARTIVTYLARRHIPYVTLYAFSTENWNRDAAEVAFLNLALKSYLEEEMPIMMENNIRFRAIGTIDRFSSELVRLIREAEERSASNTGTTLVLAISYGGQQEVVDSVRNIGNKLLQGHMKLEDISIQTLLEHCYFPELGECDYIVRTSGEMRLSNFLTFQSAYSELYFTPTLWPDFTETEMAAALEDFTRRTRRFGK</sequence>
<evidence type="ECO:0000313" key="4">
    <source>
        <dbReference type="Proteomes" id="UP000002572"/>
    </source>
</evidence>
<dbReference type="CDD" id="cd00475">
    <property type="entry name" value="Cis_IPPS"/>
    <property type="match status" value="1"/>
</dbReference>
<comment type="function">
    <text evidence="2">Catalyzes the condensation of isopentenyl diphosphate (IPP) with allylic pyrophosphates generating different type of terpenoids.</text>
</comment>
<feature type="active site" description="Proton acceptor" evidence="2">
    <location>
        <position position="71"/>
    </location>
</feature>
<dbReference type="OrthoDB" id="4191603at2"/>
<dbReference type="NCBIfam" id="TIGR00055">
    <property type="entry name" value="uppS"/>
    <property type="match status" value="1"/>
</dbReference>
<dbReference type="HOGENOM" id="CLU_038505_1_1_0"/>
<dbReference type="InterPro" id="IPR036424">
    <property type="entry name" value="UPP_synth-like_sf"/>
</dbReference>
<name>E6W4E6_DESIS</name>
<feature type="active site" evidence="2">
    <location>
        <position position="23"/>
    </location>
</feature>
<feature type="binding site" evidence="2">
    <location>
        <position position="191"/>
    </location>
    <ligand>
        <name>substrate</name>
    </ligand>
</feature>
<dbReference type="FunCoup" id="E6W4E6">
    <property type="interactions" value="449"/>
</dbReference>
<dbReference type="STRING" id="653733.Selin_1185"/>
<evidence type="ECO:0000256" key="1">
    <source>
        <dbReference type="ARBA" id="ARBA00022679"/>
    </source>
</evidence>
<dbReference type="Pfam" id="PF01255">
    <property type="entry name" value="Prenyltransf"/>
    <property type="match status" value="1"/>
</dbReference>
<dbReference type="GO" id="GO:0008834">
    <property type="term" value="F:ditrans,polycis-undecaprenyl-diphosphate synthase [(2E,6E)-farnesyl-diphosphate specific] activity"/>
    <property type="evidence" value="ECO:0007669"/>
    <property type="project" value="TreeGrafter"/>
</dbReference>
<feature type="binding site" evidence="2">
    <location>
        <begin position="24"/>
        <end position="27"/>
    </location>
    <ligand>
        <name>substrate</name>
    </ligand>
</feature>
<dbReference type="eggNOG" id="COG0020">
    <property type="taxonomic scope" value="Bacteria"/>
</dbReference>
<feature type="binding site" evidence="2">
    <location>
        <position position="28"/>
    </location>
    <ligand>
        <name>substrate</name>
    </ligand>
</feature>
<keyword evidence="2" id="KW-0460">Magnesium</keyword>
<dbReference type="PANTHER" id="PTHR10291">
    <property type="entry name" value="DEHYDRODOLICHYL DIPHOSPHATE SYNTHASE FAMILY MEMBER"/>
    <property type="match status" value="1"/>
</dbReference>
<comment type="similarity">
    <text evidence="2">Belongs to the UPP synthase family.</text>
</comment>
<accession>E6W4E6</accession>
<keyword evidence="1 2" id="KW-0808">Transferase</keyword>
<gene>
    <name evidence="3" type="ordered locus">Selin_1185</name>
</gene>
<keyword evidence="2" id="KW-0479">Metal-binding</keyword>
<protein>
    <recommendedName>
        <fullName evidence="2">Isoprenyl transferase</fullName>
        <ecNumber evidence="2">2.5.1.-</ecNumber>
    </recommendedName>
</protein>
<dbReference type="GO" id="GO:0000287">
    <property type="term" value="F:magnesium ion binding"/>
    <property type="evidence" value="ECO:0007669"/>
    <property type="project" value="UniProtKB-UniRule"/>
</dbReference>
<feature type="binding site" evidence="2">
    <location>
        <begin position="197"/>
        <end position="199"/>
    </location>
    <ligand>
        <name>substrate</name>
    </ligand>
</feature>
<evidence type="ECO:0000256" key="2">
    <source>
        <dbReference type="HAMAP-Rule" id="MF_01139"/>
    </source>
</evidence>
<evidence type="ECO:0000313" key="3">
    <source>
        <dbReference type="EMBL" id="ADU65920.1"/>
    </source>
</evidence>
<dbReference type="Gene3D" id="3.40.1180.10">
    <property type="entry name" value="Decaprenyl diphosphate synthase-like"/>
    <property type="match status" value="1"/>
</dbReference>
<dbReference type="InterPro" id="IPR001441">
    <property type="entry name" value="UPP_synth-like"/>
</dbReference>
<organism evidence="3 4">
    <name type="scientific">Desulfurispirillum indicum (strain ATCC BAA-1389 / DSM 22839 / S5)</name>
    <dbReference type="NCBI Taxonomy" id="653733"/>
    <lineage>
        <taxon>Bacteria</taxon>
        <taxon>Pseudomonadati</taxon>
        <taxon>Chrysiogenota</taxon>
        <taxon>Chrysiogenia</taxon>
        <taxon>Chrysiogenales</taxon>
        <taxon>Chrysiogenaceae</taxon>
        <taxon>Desulfurispirillum</taxon>
    </lineage>
</organism>
<proteinExistence type="inferred from homology"/>
<dbReference type="PANTHER" id="PTHR10291:SF0">
    <property type="entry name" value="DEHYDRODOLICHYL DIPHOSPHATE SYNTHASE 2"/>
    <property type="match status" value="1"/>
</dbReference>
<dbReference type="GO" id="GO:0005829">
    <property type="term" value="C:cytosol"/>
    <property type="evidence" value="ECO:0007669"/>
    <property type="project" value="TreeGrafter"/>
</dbReference>
<dbReference type="RefSeq" id="WP_013505801.1">
    <property type="nucleotide sequence ID" value="NC_014836.1"/>
</dbReference>
<comment type="cofactor">
    <cofactor evidence="2">
        <name>Mg(2+)</name>
        <dbReference type="ChEBI" id="CHEBI:18420"/>
    </cofactor>
    <text evidence="2">Binds 2 magnesium ions per subunit.</text>
</comment>
<feature type="binding site" evidence="2">
    <location>
        <position position="36"/>
    </location>
    <ligand>
        <name>substrate</name>
    </ligand>
</feature>
<feature type="binding site" evidence="2">
    <location>
        <position position="23"/>
    </location>
    <ligand>
        <name>Mg(2+)</name>
        <dbReference type="ChEBI" id="CHEBI:18420"/>
    </ligand>
</feature>
<dbReference type="HAMAP" id="MF_01139">
    <property type="entry name" value="ISPT"/>
    <property type="match status" value="1"/>
</dbReference>
<keyword evidence="4" id="KW-1185">Reference proteome</keyword>
<dbReference type="KEGG" id="din:Selin_1185"/>